<feature type="compositionally biased region" description="Low complexity" evidence="10">
    <location>
        <begin position="11"/>
        <end position="58"/>
    </location>
</feature>
<evidence type="ECO:0000256" key="4">
    <source>
        <dbReference type="ARBA" id="ARBA00022853"/>
    </source>
</evidence>
<evidence type="ECO:0000256" key="7">
    <source>
        <dbReference type="ARBA" id="ARBA00023163"/>
    </source>
</evidence>
<keyword evidence="7 9" id="KW-0804">Transcription</keyword>
<evidence type="ECO:0000256" key="3">
    <source>
        <dbReference type="ARBA" id="ARBA00018504"/>
    </source>
</evidence>
<keyword evidence="9" id="KW-0227">DNA damage</keyword>
<evidence type="ECO:0000256" key="8">
    <source>
        <dbReference type="ARBA" id="ARBA00023242"/>
    </source>
</evidence>
<protein>
    <recommendedName>
        <fullName evidence="3 9">Chromatin modification-related protein EAF6</fullName>
    </recommendedName>
</protein>
<evidence type="ECO:0000256" key="6">
    <source>
        <dbReference type="ARBA" id="ARBA00023054"/>
    </source>
</evidence>
<evidence type="ECO:0000256" key="9">
    <source>
        <dbReference type="RuleBase" id="RU368022"/>
    </source>
</evidence>
<reference evidence="11" key="1">
    <citation type="submission" date="2020-06" db="EMBL/GenBank/DDBJ databases">
        <title>Draft genome sequences of strains closely related to Aspergillus parafelis and Aspergillus hiratsukae.</title>
        <authorList>
            <person name="Dos Santos R.A.C."/>
            <person name="Rivero-Menendez O."/>
            <person name="Steenwyk J.L."/>
            <person name="Mead M.E."/>
            <person name="Goldman G.H."/>
            <person name="Alastruey-Izquierdo A."/>
            <person name="Rokas A."/>
        </authorList>
    </citation>
    <scope>NUCLEOTIDE SEQUENCE</scope>
    <source>
        <strain evidence="11">CNM-CM5793</strain>
        <strain evidence="12">CNM-CM6106</strain>
    </source>
</reference>
<keyword evidence="4 9" id="KW-0156">Chromatin regulator</keyword>
<dbReference type="GO" id="GO:0035267">
    <property type="term" value="C:NuA4 histone acetyltransferase complex"/>
    <property type="evidence" value="ECO:0007669"/>
    <property type="project" value="UniProtKB-UniRule"/>
</dbReference>
<keyword evidence="13" id="KW-1185">Reference proteome</keyword>
<keyword evidence="5 9" id="KW-0805">Transcription regulation</keyword>
<evidence type="ECO:0000256" key="10">
    <source>
        <dbReference type="SAM" id="MobiDB-lite"/>
    </source>
</evidence>
<feature type="region of interest" description="Disordered" evidence="10">
    <location>
        <begin position="182"/>
        <end position="285"/>
    </location>
</feature>
<dbReference type="GO" id="GO:0005634">
    <property type="term" value="C:nucleus"/>
    <property type="evidence" value="ECO:0007669"/>
    <property type="project" value="UniProtKB-SubCell"/>
</dbReference>
<feature type="compositionally biased region" description="Basic and acidic residues" evidence="10">
    <location>
        <begin position="257"/>
        <end position="274"/>
    </location>
</feature>
<feature type="compositionally biased region" description="Polar residues" evidence="10">
    <location>
        <begin position="192"/>
        <end position="210"/>
    </location>
</feature>
<dbReference type="EMBL" id="JACBAD010002081">
    <property type="protein sequence ID" value="KAF7117844.1"/>
    <property type="molecule type" value="Genomic_DNA"/>
</dbReference>
<dbReference type="GO" id="GO:0006281">
    <property type="term" value="P:DNA repair"/>
    <property type="evidence" value="ECO:0007669"/>
    <property type="project" value="UniProtKB-UniRule"/>
</dbReference>
<dbReference type="AlphaFoldDB" id="A0A8H6P5N1"/>
<dbReference type="EMBL" id="JACBAF010002299">
    <property type="protein sequence ID" value="KAF7157567.1"/>
    <property type="molecule type" value="Genomic_DNA"/>
</dbReference>
<dbReference type="GO" id="GO:0006325">
    <property type="term" value="P:chromatin organization"/>
    <property type="evidence" value="ECO:0007669"/>
    <property type="project" value="UniProtKB-KW"/>
</dbReference>
<dbReference type="PANTHER" id="PTHR13476">
    <property type="entry name" value="CHROMATIN MODIFICATION-RELATED PROTEIN MEAF6"/>
    <property type="match status" value="1"/>
</dbReference>
<comment type="subcellular location">
    <subcellularLocation>
        <location evidence="1 9">Nucleus</location>
    </subcellularLocation>
</comment>
<gene>
    <name evidence="11" type="ORF">CNMCM5793_007147</name>
    <name evidence="12" type="ORF">CNMCM6106_003374</name>
</gene>
<keyword evidence="9" id="KW-0234">DNA repair</keyword>
<keyword evidence="6" id="KW-0175">Coiled coil</keyword>
<feature type="compositionally biased region" description="Low complexity" evidence="10">
    <location>
        <begin position="225"/>
        <end position="243"/>
    </location>
</feature>
<dbReference type="Proteomes" id="UP000662466">
    <property type="component" value="Unassembled WGS sequence"/>
</dbReference>
<comment type="subunit">
    <text evidence="9">Component of the NuA4 histone acetyltransferase complex.</text>
</comment>
<comment type="caution">
    <text evidence="11">The sequence shown here is derived from an EMBL/GenBank/DDBJ whole genome shotgun (WGS) entry which is preliminary data.</text>
</comment>
<dbReference type="OrthoDB" id="440324at2759"/>
<evidence type="ECO:0000256" key="5">
    <source>
        <dbReference type="ARBA" id="ARBA00023015"/>
    </source>
</evidence>
<feature type="region of interest" description="Disordered" evidence="10">
    <location>
        <begin position="1"/>
        <end position="64"/>
    </location>
</feature>
<accession>A0A8H6P5N1</accession>
<dbReference type="Pfam" id="PF09340">
    <property type="entry name" value="NuA4"/>
    <property type="match status" value="1"/>
</dbReference>
<comment type="function">
    <text evidence="9">Component of the NuA4 histone acetyltransferase complex which is involved in transcriptional activation of selected genes principally by acetylation of nucleosomal histone H4 and H2A. The NuA4 complex is also involved in DNA repair.</text>
</comment>
<evidence type="ECO:0000313" key="13">
    <source>
        <dbReference type="Proteomes" id="UP000630445"/>
    </source>
</evidence>
<dbReference type="Proteomes" id="UP000630445">
    <property type="component" value="Unassembled WGS sequence"/>
</dbReference>
<sequence length="285" mass="29457">MADTIPAQAPAATGTSTGTTTTTAAATAASATGATTSTQPNNPTTGNANTSTTTTDPNSENRGLPYYEKLRRDLRDALQKKRLMDKSMVASSPPLPCPHFQVRNLELKCWQAQLEDQIFRFEQSYLEETTAGNIIKGFDNYIKGSGSSTGLGASGIALTGGMGGAARRKAQVTDGDRVFSRSSASFMRDSPAPSSVQTTPSHAPTPTSMYNGSNGKPNGNGNGDGTSSAAASVKGSSSSSSSSKNKKKSGGANGAGNKDKDKDDEGDEGGDKPPAKRLKITYGRD</sequence>
<keyword evidence="8 9" id="KW-0539">Nucleus</keyword>
<evidence type="ECO:0000313" key="11">
    <source>
        <dbReference type="EMBL" id="KAF7117844.1"/>
    </source>
</evidence>
<dbReference type="InterPro" id="IPR015418">
    <property type="entry name" value="Eaf6"/>
</dbReference>
<evidence type="ECO:0000313" key="12">
    <source>
        <dbReference type="EMBL" id="KAF7157567.1"/>
    </source>
</evidence>
<organism evidence="11 13">
    <name type="scientific">Aspergillus hiratsukae</name>
    <dbReference type="NCBI Taxonomy" id="1194566"/>
    <lineage>
        <taxon>Eukaryota</taxon>
        <taxon>Fungi</taxon>
        <taxon>Dikarya</taxon>
        <taxon>Ascomycota</taxon>
        <taxon>Pezizomycotina</taxon>
        <taxon>Eurotiomycetes</taxon>
        <taxon>Eurotiomycetidae</taxon>
        <taxon>Eurotiales</taxon>
        <taxon>Aspergillaceae</taxon>
        <taxon>Aspergillus</taxon>
        <taxon>Aspergillus subgen. Fumigati</taxon>
    </lineage>
</organism>
<evidence type="ECO:0000256" key="2">
    <source>
        <dbReference type="ARBA" id="ARBA00010916"/>
    </source>
</evidence>
<name>A0A8H6P5N1_9EURO</name>
<proteinExistence type="inferred from homology"/>
<evidence type="ECO:0000256" key="1">
    <source>
        <dbReference type="ARBA" id="ARBA00004123"/>
    </source>
</evidence>
<comment type="similarity">
    <text evidence="2 9">Belongs to the EAF6 family.</text>
</comment>